<proteinExistence type="predicted"/>
<organism evidence="3 4">
    <name type="scientific">Bombardia bombarda</name>
    <dbReference type="NCBI Taxonomy" id="252184"/>
    <lineage>
        <taxon>Eukaryota</taxon>
        <taxon>Fungi</taxon>
        <taxon>Dikarya</taxon>
        <taxon>Ascomycota</taxon>
        <taxon>Pezizomycotina</taxon>
        <taxon>Sordariomycetes</taxon>
        <taxon>Sordariomycetidae</taxon>
        <taxon>Sordariales</taxon>
        <taxon>Lasiosphaeriaceae</taxon>
        <taxon>Bombardia</taxon>
    </lineage>
</organism>
<dbReference type="InterPro" id="IPR029033">
    <property type="entry name" value="His_PPase_superfam"/>
</dbReference>
<dbReference type="GO" id="GO:0004331">
    <property type="term" value="F:fructose-2,6-bisphosphate 2-phosphatase activity"/>
    <property type="evidence" value="ECO:0007669"/>
    <property type="project" value="TreeGrafter"/>
</dbReference>
<dbReference type="InterPro" id="IPR001345">
    <property type="entry name" value="PG/BPGM_mutase_AS"/>
</dbReference>
<dbReference type="SMART" id="SM00855">
    <property type="entry name" value="PGAM"/>
    <property type="match status" value="1"/>
</dbReference>
<dbReference type="GO" id="GO:0043456">
    <property type="term" value="P:regulation of pentose-phosphate shunt"/>
    <property type="evidence" value="ECO:0007669"/>
    <property type="project" value="TreeGrafter"/>
</dbReference>
<evidence type="ECO:0000256" key="2">
    <source>
        <dbReference type="PIRSR" id="PIRSR613078-2"/>
    </source>
</evidence>
<dbReference type="PROSITE" id="PS00175">
    <property type="entry name" value="PG_MUTASE"/>
    <property type="match status" value="1"/>
</dbReference>
<evidence type="ECO:0000313" key="3">
    <source>
        <dbReference type="EMBL" id="KAK0634382.1"/>
    </source>
</evidence>
<accession>A0AA39XI10</accession>
<feature type="binding site" evidence="2">
    <location>
        <position position="61"/>
    </location>
    <ligand>
        <name>substrate</name>
    </ligand>
</feature>
<reference evidence="3" key="1">
    <citation type="submission" date="2023-06" db="EMBL/GenBank/DDBJ databases">
        <title>Genome-scale phylogeny and comparative genomics of the fungal order Sordariales.</title>
        <authorList>
            <consortium name="Lawrence Berkeley National Laboratory"/>
            <person name="Hensen N."/>
            <person name="Bonometti L."/>
            <person name="Westerberg I."/>
            <person name="Brannstrom I.O."/>
            <person name="Guillou S."/>
            <person name="Cros-Aarteil S."/>
            <person name="Calhoun S."/>
            <person name="Haridas S."/>
            <person name="Kuo A."/>
            <person name="Mondo S."/>
            <person name="Pangilinan J."/>
            <person name="Riley R."/>
            <person name="LaButti K."/>
            <person name="Andreopoulos B."/>
            <person name="Lipzen A."/>
            <person name="Chen C."/>
            <person name="Yanf M."/>
            <person name="Daum C."/>
            <person name="Ng V."/>
            <person name="Clum A."/>
            <person name="Steindorff A."/>
            <person name="Ohm R."/>
            <person name="Martin F."/>
            <person name="Silar P."/>
            <person name="Natvig D."/>
            <person name="Lalanne C."/>
            <person name="Gautier V."/>
            <person name="Ament-velasquez S.L."/>
            <person name="Kruys A."/>
            <person name="Hutchinson M.I."/>
            <person name="Powell A.J."/>
            <person name="Barry K."/>
            <person name="Miller A.N."/>
            <person name="Grigoriev I.V."/>
            <person name="Debuchy R."/>
            <person name="Gladieux P."/>
            <person name="Thoren M.H."/>
            <person name="Johannesson H."/>
        </authorList>
    </citation>
    <scope>NUCLEOTIDE SEQUENCE</scope>
    <source>
        <strain evidence="3">SMH3391-2</strain>
    </source>
</reference>
<dbReference type="AlphaFoldDB" id="A0AA39XI10"/>
<dbReference type="Gene3D" id="3.40.50.1240">
    <property type="entry name" value="Phosphoglycerate mutase-like"/>
    <property type="match status" value="1"/>
</dbReference>
<sequence>MRLILVRHGETVDNVAGLYAGVRNSPLTAHGVLQARRLAEHLASRSGIGPIRHIFSSDLQRAADTAQAIIDAQQPRDLLMTRERLQLVKVPELRERDFQSAEGKRFGTARADAETHEEMRVRADRFVRHHLAPLLSATTSSQDEGSIVIVSHGILLNSLFRVLLMRYAPSELSRMAKAGPARSEYLVSWSNTGYLEAIVTPGPLATAVPAGRVAVTGTSSAAAHPANVNMKLPRVTLVVLRVNVTSHLEGLKKTRGGIGSAQFDTKQRTMDSFLQPAAKKPRFE</sequence>
<dbReference type="SUPFAM" id="SSF53254">
    <property type="entry name" value="Phosphoglycerate mutase-like"/>
    <property type="match status" value="1"/>
</dbReference>
<name>A0AA39XI10_9PEZI</name>
<evidence type="ECO:0000256" key="1">
    <source>
        <dbReference type="ARBA" id="ARBA00022801"/>
    </source>
</evidence>
<keyword evidence="4" id="KW-1185">Reference proteome</keyword>
<dbReference type="GO" id="GO:0005829">
    <property type="term" value="C:cytosol"/>
    <property type="evidence" value="ECO:0007669"/>
    <property type="project" value="TreeGrafter"/>
</dbReference>
<dbReference type="InterPro" id="IPR051695">
    <property type="entry name" value="Phosphoglycerate_Mutase"/>
</dbReference>
<dbReference type="Pfam" id="PF00300">
    <property type="entry name" value="His_Phos_1"/>
    <property type="match status" value="1"/>
</dbReference>
<dbReference type="PANTHER" id="PTHR46517">
    <property type="entry name" value="FRUCTOSE-2,6-BISPHOSPHATASE TIGAR"/>
    <property type="match status" value="1"/>
</dbReference>
<comment type="caution">
    <text evidence="3">The sequence shown here is derived from an EMBL/GenBank/DDBJ whole genome shotgun (WGS) entry which is preliminary data.</text>
</comment>
<feature type="binding site" evidence="2">
    <location>
        <begin position="7"/>
        <end position="14"/>
    </location>
    <ligand>
        <name>substrate</name>
    </ligand>
</feature>
<gene>
    <name evidence="3" type="ORF">B0T17DRAFT_513180</name>
</gene>
<dbReference type="InterPro" id="IPR013078">
    <property type="entry name" value="His_Pase_superF_clade-1"/>
</dbReference>
<keyword evidence="1" id="KW-0378">Hydrolase</keyword>
<dbReference type="CDD" id="cd07067">
    <property type="entry name" value="HP_PGM_like"/>
    <property type="match status" value="1"/>
</dbReference>
<evidence type="ECO:0000313" key="4">
    <source>
        <dbReference type="Proteomes" id="UP001174934"/>
    </source>
</evidence>
<dbReference type="GO" id="GO:0045820">
    <property type="term" value="P:negative regulation of glycolytic process"/>
    <property type="evidence" value="ECO:0007669"/>
    <property type="project" value="TreeGrafter"/>
</dbReference>
<protein>
    <submittedName>
        <fullName evidence="3">Histidine phosphatase superfamily</fullName>
    </submittedName>
</protein>
<dbReference type="PANTHER" id="PTHR46517:SF1">
    <property type="entry name" value="FRUCTOSE-2,6-BISPHOSPHATASE TIGAR"/>
    <property type="match status" value="1"/>
</dbReference>
<dbReference type="EMBL" id="JAULSR010000001">
    <property type="protein sequence ID" value="KAK0634382.1"/>
    <property type="molecule type" value="Genomic_DNA"/>
</dbReference>
<dbReference type="Proteomes" id="UP001174934">
    <property type="component" value="Unassembled WGS sequence"/>
</dbReference>